<evidence type="ECO:0000256" key="6">
    <source>
        <dbReference type="ARBA" id="ARBA00023065"/>
    </source>
</evidence>
<keyword evidence="9" id="KW-0407">Ion channel</keyword>
<evidence type="ECO:0000313" key="11">
    <source>
        <dbReference type="EMBL" id="CAF1301597.1"/>
    </source>
</evidence>
<dbReference type="PANTHER" id="PTHR10125:SF31">
    <property type="entry name" value="P2X RECEPTOR E"/>
    <property type="match status" value="1"/>
</dbReference>
<evidence type="ECO:0000256" key="8">
    <source>
        <dbReference type="ARBA" id="ARBA00023286"/>
    </source>
</evidence>
<evidence type="ECO:0000256" key="4">
    <source>
        <dbReference type="ARBA" id="ARBA00022692"/>
    </source>
</evidence>
<dbReference type="GO" id="GO:0070588">
    <property type="term" value="P:calcium ion transmembrane transport"/>
    <property type="evidence" value="ECO:0007669"/>
    <property type="project" value="TreeGrafter"/>
</dbReference>
<dbReference type="InterPro" id="IPR001429">
    <property type="entry name" value="P2X_purnocptor"/>
</dbReference>
<dbReference type="Gene3D" id="1.10.287.940">
    <property type="entry name" value="atp-gated p2x4 ion channel"/>
    <property type="match status" value="1"/>
</dbReference>
<keyword evidence="7 10" id="KW-0472">Membrane</keyword>
<dbReference type="GO" id="GO:0004931">
    <property type="term" value="F:extracellularly ATP-gated monoatomic cation channel activity"/>
    <property type="evidence" value="ECO:0007669"/>
    <property type="project" value="InterPro"/>
</dbReference>
<name>A0A815DUV0_9BILA</name>
<evidence type="ECO:0000313" key="12">
    <source>
        <dbReference type="Proteomes" id="UP000663864"/>
    </source>
</evidence>
<dbReference type="PRINTS" id="PR01307">
    <property type="entry name" value="P2XRECEPTOR"/>
</dbReference>
<keyword evidence="3" id="KW-0813">Transport</keyword>
<dbReference type="GO" id="GO:0012505">
    <property type="term" value="C:endomembrane system"/>
    <property type="evidence" value="ECO:0007669"/>
    <property type="project" value="UniProtKB-SubCell"/>
</dbReference>
<dbReference type="AlphaFoldDB" id="A0A815DUV0"/>
<feature type="transmembrane region" description="Helical" evidence="10">
    <location>
        <begin position="12"/>
        <end position="36"/>
    </location>
</feature>
<evidence type="ECO:0000256" key="10">
    <source>
        <dbReference type="SAM" id="Phobius"/>
    </source>
</evidence>
<dbReference type="InterPro" id="IPR027309">
    <property type="entry name" value="P2X_extracellular_dom_sf"/>
</dbReference>
<dbReference type="PANTHER" id="PTHR10125">
    <property type="entry name" value="P2X PURINOCEPTOR"/>
    <property type="match status" value="1"/>
</dbReference>
<dbReference type="EMBL" id="CAJNOT010002278">
    <property type="protein sequence ID" value="CAF1301597.1"/>
    <property type="molecule type" value="Genomic_DNA"/>
</dbReference>
<dbReference type="GO" id="GO:0005886">
    <property type="term" value="C:plasma membrane"/>
    <property type="evidence" value="ECO:0007669"/>
    <property type="project" value="InterPro"/>
</dbReference>
<protein>
    <recommendedName>
        <fullName evidence="13">ATP receptor</fullName>
    </recommendedName>
</protein>
<evidence type="ECO:0000256" key="9">
    <source>
        <dbReference type="ARBA" id="ARBA00023303"/>
    </source>
</evidence>
<evidence type="ECO:0000256" key="2">
    <source>
        <dbReference type="ARBA" id="ARBA00009848"/>
    </source>
</evidence>
<dbReference type="GO" id="GO:0033198">
    <property type="term" value="P:response to ATP"/>
    <property type="evidence" value="ECO:0007669"/>
    <property type="project" value="InterPro"/>
</dbReference>
<organism evidence="11 12">
    <name type="scientific">Rotaria sordida</name>
    <dbReference type="NCBI Taxonomy" id="392033"/>
    <lineage>
        <taxon>Eukaryota</taxon>
        <taxon>Metazoa</taxon>
        <taxon>Spiralia</taxon>
        <taxon>Gnathifera</taxon>
        <taxon>Rotifera</taxon>
        <taxon>Eurotatoria</taxon>
        <taxon>Bdelloidea</taxon>
        <taxon>Philodinida</taxon>
        <taxon>Philodinidae</taxon>
        <taxon>Rotaria</taxon>
    </lineage>
</organism>
<dbReference type="InterPro" id="IPR059116">
    <property type="entry name" value="P2X_receptor"/>
</dbReference>
<evidence type="ECO:0000256" key="5">
    <source>
        <dbReference type="ARBA" id="ARBA00022989"/>
    </source>
</evidence>
<comment type="caution">
    <text evidence="11">The sequence shown here is derived from an EMBL/GenBank/DDBJ whole genome shotgun (WGS) entry which is preliminary data.</text>
</comment>
<feature type="transmembrane region" description="Helical" evidence="10">
    <location>
        <begin position="332"/>
        <end position="355"/>
    </location>
</feature>
<evidence type="ECO:0000256" key="7">
    <source>
        <dbReference type="ARBA" id="ARBA00023136"/>
    </source>
</evidence>
<keyword evidence="6" id="KW-0406">Ion transport</keyword>
<gene>
    <name evidence="11" type="ORF">ZHD862_LOCUS27995</name>
</gene>
<dbReference type="Proteomes" id="UP000663864">
    <property type="component" value="Unassembled WGS sequence"/>
</dbReference>
<dbReference type="Pfam" id="PF00864">
    <property type="entry name" value="P2X_receptor"/>
    <property type="match status" value="1"/>
</dbReference>
<keyword evidence="5 10" id="KW-1133">Transmembrane helix</keyword>
<dbReference type="Gene3D" id="2.60.490.10">
    <property type="entry name" value="atp-gated p2x4 ion channel domain"/>
    <property type="match status" value="1"/>
</dbReference>
<sequence>MYSTVKEVTVRSTFVAVLHRILQLLILIFVVFYIILIKKGYQEFQEPQGSSIIKIKGAARISIHNSNLYTDNSTQALWDAADYVVPSIETNAFFIATRKTVTYGQTQGICPSGLNNNLFCNSTYNPCKRGKPTPNAFGYFTGNCVPSQENTMINVCEINAWCPEELSNSTDYTINIDDLLNITVFIKTAVSFAQFNIKLRTVKQDTKFSCRFNSDTDPRCPIFQIGYIIKKLREKNHRINRKALYNQGGLIQIEQTWKCNFDSSVENQGCFPTYTFDLLQSGDDKLSPGVNFRFVEKYRLNEIDYRTTTKMYGLRFVLTISGHGGRFDIRSLFLAIGSGIGYMIIAELVSEFIFMRFHRHREEFRRNKIKVFSLKDNMKARSGDIVDY</sequence>
<accession>A0A815DUV0</accession>
<evidence type="ECO:0008006" key="13">
    <source>
        <dbReference type="Google" id="ProtNLM"/>
    </source>
</evidence>
<keyword evidence="8" id="KW-1071">Ligand-gated ion channel</keyword>
<evidence type="ECO:0000256" key="1">
    <source>
        <dbReference type="ARBA" id="ARBA00004308"/>
    </source>
</evidence>
<comment type="similarity">
    <text evidence="2">Belongs to the P2X receptor family.</text>
</comment>
<evidence type="ECO:0000256" key="3">
    <source>
        <dbReference type="ARBA" id="ARBA00022448"/>
    </source>
</evidence>
<dbReference type="GO" id="GO:0001614">
    <property type="term" value="F:purinergic nucleotide receptor activity"/>
    <property type="evidence" value="ECO:0007669"/>
    <property type="project" value="InterPro"/>
</dbReference>
<reference evidence="11" key="1">
    <citation type="submission" date="2021-02" db="EMBL/GenBank/DDBJ databases">
        <authorList>
            <person name="Nowell W R."/>
        </authorList>
    </citation>
    <scope>NUCLEOTIDE SEQUENCE</scope>
</reference>
<keyword evidence="4 10" id="KW-0812">Transmembrane</keyword>
<dbReference type="GO" id="GO:0098794">
    <property type="term" value="C:postsynapse"/>
    <property type="evidence" value="ECO:0007669"/>
    <property type="project" value="GOC"/>
</dbReference>
<comment type="subcellular location">
    <subcellularLocation>
        <location evidence="1">Endomembrane system</location>
    </subcellularLocation>
</comment>
<proteinExistence type="inferred from homology"/>